<dbReference type="NCBIfam" id="TIGR00554">
    <property type="entry name" value="panK_bact"/>
    <property type="match status" value="1"/>
</dbReference>
<dbReference type="GO" id="GO:0004594">
    <property type="term" value="F:pantothenate kinase activity"/>
    <property type="evidence" value="ECO:0007669"/>
    <property type="project" value="UniProtKB-UniRule"/>
</dbReference>
<dbReference type="GO" id="GO:0005524">
    <property type="term" value="F:ATP binding"/>
    <property type="evidence" value="ECO:0007669"/>
    <property type="project" value="UniProtKB-UniRule"/>
</dbReference>
<accession>A0A5C5SG80</accession>
<evidence type="ECO:0000313" key="18">
    <source>
        <dbReference type="Proteomes" id="UP000317430"/>
    </source>
</evidence>
<evidence type="ECO:0000313" key="17">
    <source>
        <dbReference type="EMBL" id="TWS98911.1"/>
    </source>
</evidence>
<evidence type="ECO:0000256" key="8">
    <source>
        <dbReference type="ARBA" id="ARBA00022679"/>
    </source>
</evidence>
<evidence type="ECO:0000256" key="11">
    <source>
        <dbReference type="ARBA" id="ARBA00022840"/>
    </source>
</evidence>
<evidence type="ECO:0000256" key="1">
    <source>
        <dbReference type="ARBA" id="ARBA00001206"/>
    </source>
</evidence>
<dbReference type="Gene3D" id="3.40.50.300">
    <property type="entry name" value="P-loop containing nucleotide triphosphate hydrolases"/>
    <property type="match status" value="1"/>
</dbReference>
<keyword evidence="7 14" id="KW-0963">Cytoplasm</keyword>
<dbReference type="UniPathway" id="UPA00241">
    <property type="reaction ID" value="UER00352"/>
</dbReference>
<dbReference type="GO" id="GO:0005737">
    <property type="term" value="C:cytoplasm"/>
    <property type="evidence" value="ECO:0007669"/>
    <property type="project" value="UniProtKB-SubCell"/>
</dbReference>
<evidence type="ECO:0000256" key="9">
    <source>
        <dbReference type="ARBA" id="ARBA00022741"/>
    </source>
</evidence>
<evidence type="ECO:0000256" key="15">
    <source>
        <dbReference type="RuleBase" id="RU003530"/>
    </source>
</evidence>
<dbReference type="EMBL" id="VOHL01000001">
    <property type="protein sequence ID" value="TWS98911.1"/>
    <property type="molecule type" value="Genomic_DNA"/>
</dbReference>
<dbReference type="RefSeq" id="WP_146565944.1">
    <property type="nucleotide sequence ID" value="NZ_VOHL01000001.1"/>
</dbReference>
<keyword evidence="8 14" id="KW-0808">Transferase</keyword>
<evidence type="ECO:0000256" key="7">
    <source>
        <dbReference type="ARBA" id="ARBA00022490"/>
    </source>
</evidence>
<sequence length="309" mass="36143">MNKELINFYTISRQKWSSLLHANPQVALSPSELENIKSLNDRIDLQDVKEVYLPLVSLIDIYKRAHENLNFSKTMFLQEPHKKIPFMIGISGSVAVGKSTTSRLLTLLLKRAFPQSKVVMATTDGFLYPNALLQEKNLLNRKGFPESYNMELLLHFLEQIKNGHDVTIPIYSHDIYDIIPNQHQQIEAPDILIVEGINVLQHQQNNQLYMNMSDYFDFSIYIDADSQDIEHWYLERFRKLLDLAKKDPNNYYHPLSQLPLEEALAFSQKVWQSINLVNLEQFIQPTRHRAQLILHKSSNHDIDKIYLRK</sequence>
<evidence type="ECO:0000256" key="12">
    <source>
        <dbReference type="ARBA" id="ARBA00022993"/>
    </source>
</evidence>
<reference evidence="17 18" key="1">
    <citation type="submission" date="2019-08" db="EMBL/GenBank/DDBJ databases">
        <authorList>
            <person name="Lei W."/>
        </authorList>
    </citation>
    <scope>NUCLEOTIDE SEQUENCE [LARGE SCALE GENOMIC DNA]</scope>
    <source>
        <strain evidence="17 18">CCUG 66496</strain>
    </source>
</reference>
<organism evidence="17 18">
    <name type="scientific">Streptococcus cuniculipharyngis</name>
    <dbReference type="NCBI Taxonomy" id="1562651"/>
    <lineage>
        <taxon>Bacteria</taxon>
        <taxon>Bacillati</taxon>
        <taxon>Bacillota</taxon>
        <taxon>Bacilli</taxon>
        <taxon>Lactobacillales</taxon>
        <taxon>Streptococcaceae</taxon>
        <taxon>Streptococcus</taxon>
    </lineage>
</organism>
<evidence type="ECO:0000256" key="2">
    <source>
        <dbReference type="ARBA" id="ARBA00004496"/>
    </source>
</evidence>
<evidence type="ECO:0000256" key="10">
    <source>
        <dbReference type="ARBA" id="ARBA00022777"/>
    </source>
</evidence>
<evidence type="ECO:0000256" key="3">
    <source>
        <dbReference type="ARBA" id="ARBA00005225"/>
    </source>
</evidence>
<keyword evidence="9 14" id="KW-0547">Nucleotide-binding</keyword>
<keyword evidence="12 14" id="KW-0173">Coenzyme A biosynthesis</keyword>
<feature type="binding site" evidence="14">
    <location>
        <begin position="92"/>
        <end position="99"/>
    </location>
    <ligand>
        <name>ATP</name>
        <dbReference type="ChEBI" id="CHEBI:30616"/>
    </ligand>
</feature>
<dbReference type="SUPFAM" id="SSF52540">
    <property type="entry name" value="P-loop containing nucleoside triphosphate hydrolases"/>
    <property type="match status" value="1"/>
</dbReference>
<evidence type="ECO:0000259" key="16">
    <source>
        <dbReference type="Pfam" id="PF00485"/>
    </source>
</evidence>
<comment type="similarity">
    <text evidence="4 14 15">Belongs to the prokaryotic pantothenate kinase family.</text>
</comment>
<evidence type="ECO:0000256" key="14">
    <source>
        <dbReference type="HAMAP-Rule" id="MF_00215"/>
    </source>
</evidence>
<dbReference type="AlphaFoldDB" id="A0A5C5SG80"/>
<dbReference type="EC" id="2.7.1.33" evidence="5 14"/>
<comment type="pathway">
    <text evidence="3 14 15">Cofactor biosynthesis; coenzyme A biosynthesis; CoA from (R)-pantothenate: step 1/5.</text>
</comment>
<dbReference type="InterPro" id="IPR027417">
    <property type="entry name" value="P-loop_NTPase"/>
</dbReference>
<name>A0A5C5SG80_9STRE</name>
<keyword evidence="18" id="KW-1185">Reference proteome</keyword>
<keyword evidence="11 14" id="KW-0067">ATP-binding</keyword>
<dbReference type="PANTHER" id="PTHR10285">
    <property type="entry name" value="URIDINE KINASE"/>
    <property type="match status" value="1"/>
</dbReference>
<proteinExistence type="inferred from homology"/>
<gene>
    <name evidence="14" type="primary">coaA</name>
    <name evidence="17" type="ORF">FRX57_01540</name>
</gene>
<evidence type="ECO:0000256" key="5">
    <source>
        <dbReference type="ARBA" id="ARBA00012102"/>
    </source>
</evidence>
<comment type="subcellular location">
    <subcellularLocation>
        <location evidence="2 14 15">Cytoplasm</location>
    </subcellularLocation>
</comment>
<comment type="catalytic activity">
    <reaction evidence="1 14 15">
        <text>(R)-pantothenate + ATP = (R)-4'-phosphopantothenate + ADP + H(+)</text>
        <dbReference type="Rhea" id="RHEA:16373"/>
        <dbReference type="ChEBI" id="CHEBI:10986"/>
        <dbReference type="ChEBI" id="CHEBI:15378"/>
        <dbReference type="ChEBI" id="CHEBI:29032"/>
        <dbReference type="ChEBI" id="CHEBI:30616"/>
        <dbReference type="ChEBI" id="CHEBI:456216"/>
        <dbReference type="EC" id="2.7.1.33"/>
    </reaction>
</comment>
<dbReference type="OrthoDB" id="1550976at2"/>
<dbReference type="HAMAP" id="MF_00215">
    <property type="entry name" value="Pantothen_kinase_1"/>
    <property type="match status" value="1"/>
</dbReference>
<keyword evidence="10 14" id="KW-0418">Kinase</keyword>
<dbReference type="CDD" id="cd02025">
    <property type="entry name" value="PanK"/>
    <property type="match status" value="1"/>
</dbReference>
<dbReference type="PIRSF" id="PIRSF000545">
    <property type="entry name" value="Pantothenate_kin"/>
    <property type="match status" value="1"/>
</dbReference>
<dbReference type="GO" id="GO:0015937">
    <property type="term" value="P:coenzyme A biosynthetic process"/>
    <property type="evidence" value="ECO:0007669"/>
    <property type="project" value="UniProtKB-UniRule"/>
</dbReference>
<dbReference type="Proteomes" id="UP000317430">
    <property type="component" value="Unassembled WGS sequence"/>
</dbReference>
<evidence type="ECO:0000256" key="6">
    <source>
        <dbReference type="ARBA" id="ARBA00015080"/>
    </source>
</evidence>
<comment type="caution">
    <text evidence="17">The sequence shown here is derived from an EMBL/GenBank/DDBJ whole genome shotgun (WGS) entry which is preliminary data.</text>
</comment>
<evidence type="ECO:0000256" key="4">
    <source>
        <dbReference type="ARBA" id="ARBA00006087"/>
    </source>
</evidence>
<dbReference type="InterPro" id="IPR004566">
    <property type="entry name" value="PanK"/>
</dbReference>
<dbReference type="Pfam" id="PF00485">
    <property type="entry name" value="PRK"/>
    <property type="match status" value="1"/>
</dbReference>
<dbReference type="InterPro" id="IPR006083">
    <property type="entry name" value="PRK/URK"/>
</dbReference>
<evidence type="ECO:0000256" key="13">
    <source>
        <dbReference type="ARBA" id="ARBA00032866"/>
    </source>
</evidence>
<protein>
    <recommendedName>
        <fullName evidence="6 14">Pantothenate kinase</fullName>
        <ecNumber evidence="5 14">2.7.1.33</ecNumber>
    </recommendedName>
    <alternativeName>
        <fullName evidence="13 14">Pantothenic acid kinase</fullName>
    </alternativeName>
</protein>
<feature type="domain" description="Phosphoribulokinase/uridine kinase" evidence="16">
    <location>
        <begin position="87"/>
        <end position="226"/>
    </location>
</feature>